<reference evidence="4" key="3">
    <citation type="submission" date="2022-12" db="EMBL/GenBank/DDBJ databases">
        <title>Genome analysis and biological profiling of marine Salinicoccus roseus MOSEL-ME25.</title>
        <authorList>
            <person name="Mirza F.T."/>
            <person name="Xie Y."/>
            <person name="Shinwari Z.K."/>
        </authorList>
    </citation>
    <scope>NUCLEOTIDE SEQUENCE</scope>
    <source>
        <strain evidence="4">MOSEL-ME25</strain>
    </source>
</reference>
<accession>A0A0C2E2J2</accession>
<feature type="signal peptide" evidence="2">
    <location>
        <begin position="1"/>
        <end position="29"/>
    </location>
</feature>
<dbReference type="GeneID" id="77846426"/>
<feature type="coiled-coil region" evidence="1">
    <location>
        <begin position="186"/>
        <end position="213"/>
    </location>
</feature>
<dbReference type="EMBL" id="JXII01000013">
    <property type="protein sequence ID" value="KIH69662.1"/>
    <property type="molecule type" value="Genomic_DNA"/>
</dbReference>
<evidence type="ECO:0000313" key="5">
    <source>
        <dbReference type="Proteomes" id="UP000031546"/>
    </source>
</evidence>
<evidence type="ECO:0000313" key="3">
    <source>
        <dbReference type="EMBL" id="KIH69662.1"/>
    </source>
</evidence>
<sequence length="213" mass="23990">MPFHYRNMAAVILAATLLMLAGCSSPAEKAQTSLSDIEELQTSVMESFTQLADLENRLQTEFEAALTEHESLSTLSDGSAEVHANIEERRELLETLSESNEEILSRHEEMLQIDNDEMPAEAFNGVLGSLDSVTESLDAFTESYGAQLDSEKTYFESLGQDEADYETFQDGIERVNDEMEGTWEIRRELDQAFVELEEARNMLNAQLEEEADE</sequence>
<dbReference type="PROSITE" id="PS51257">
    <property type="entry name" value="PROKAR_LIPOPROTEIN"/>
    <property type="match status" value="1"/>
</dbReference>
<dbReference type="OrthoDB" id="2156400at2"/>
<evidence type="ECO:0000313" key="4">
    <source>
        <dbReference type="EMBL" id="MDB0579421.1"/>
    </source>
</evidence>
<reference evidence="3 5" key="1">
    <citation type="submission" date="2015-01" db="EMBL/GenBank/DDBJ databases">
        <title>Genome sequences of high lactate-tolerant strain Salinicoccus roseus W12 with industrial interest.</title>
        <authorList>
            <person name="Wang H."/>
            <person name="Yu B."/>
        </authorList>
    </citation>
    <scope>NUCLEOTIDE SEQUENCE [LARGE SCALE GENOMIC DNA]</scope>
    <source>
        <strain evidence="3 5">W12</strain>
    </source>
</reference>
<reference evidence="4" key="2">
    <citation type="submission" date="2020-04" db="EMBL/GenBank/DDBJ databases">
        <authorList>
            <person name="Tanveer F."/>
            <person name="Xie Y."/>
            <person name="Shinwari Z.K."/>
        </authorList>
    </citation>
    <scope>NUCLEOTIDE SEQUENCE</scope>
    <source>
        <strain evidence="4">MOSEL-ME25</strain>
    </source>
</reference>
<evidence type="ECO:0000313" key="6">
    <source>
        <dbReference type="Proteomes" id="UP000527860"/>
    </source>
</evidence>
<dbReference type="Proteomes" id="UP000031546">
    <property type="component" value="Unassembled WGS sequence"/>
</dbReference>
<gene>
    <name evidence="4" type="ORF">F7P68_0002565</name>
    <name evidence="3" type="ORF">SN16_12825</name>
</gene>
<comment type="caution">
    <text evidence="3">The sequence shown here is derived from an EMBL/GenBank/DDBJ whole genome shotgun (WGS) entry which is preliminary data.</text>
</comment>
<dbReference type="STRING" id="45670.SN16_12825"/>
<dbReference type="RefSeq" id="WP_040107033.1">
    <property type="nucleotide sequence ID" value="NZ_JABEVU030000001.1"/>
</dbReference>
<keyword evidence="6" id="KW-1185">Reference proteome</keyword>
<dbReference type="InterPro" id="IPR036785">
    <property type="entry name" value="YkyA-like_sf"/>
</dbReference>
<dbReference type="EMBL" id="JABEVU030000001">
    <property type="protein sequence ID" value="MDB0579421.1"/>
    <property type="molecule type" value="Genomic_DNA"/>
</dbReference>
<keyword evidence="2" id="KW-0732">Signal</keyword>
<proteinExistence type="predicted"/>
<evidence type="ECO:0000256" key="2">
    <source>
        <dbReference type="SAM" id="SignalP"/>
    </source>
</evidence>
<name>A0A0C2E2J2_9STAP</name>
<dbReference type="Pfam" id="PF10368">
    <property type="entry name" value="YkyA"/>
    <property type="match status" value="1"/>
</dbReference>
<keyword evidence="1" id="KW-0175">Coiled coil</keyword>
<dbReference type="Gene3D" id="1.20.120.570">
    <property type="entry name" value="YkyA-like"/>
    <property type="match status" value="1"/>
</dbReference>
<organism evidence="3 5">
    <name type="scientific">Salinicoccus roseus</name>
    <dbReference type="NCBI Taxonomy" id="45670"/>
    <lineage>
        <taxon>Bacteria</taxon>
        <taxon>Bacillati</taxon>
        <taxon>Bacillota</taxon>
        <taxon>Bacilli</taxon>
        <taxon>Bacillales</taxon>
        <taxon>Staphylococcaceae</taxon>
        <taxon>Salinicoccus</taxon>
    </lineage>
</organism>
<dbReference type="Proteomes" id="UP000527860">
    <property type="component" value="Unassembled WGS sequence"/>
</dbReference>
<dbReference type="AlphaFoldDB" id="A0A0C2E2J2"/>
<protein>
    <submittedName>
        <fullName evidence="4">YkyA family protein</fullName>
    </submittedName>
</protein>
<dbReference type="InterPro" id="IPR019454">
    <property type="entry name" value="Lipoprot_YkyA-like"/>
</dbReference>
<feature type="chain" id="PRO_5038420203" evidence="2">
    <location>
        <begin position="30"/>
        <end position="213"/>
    </location>
</feature>
<dbReference type="SUPFAM" id="SSF140423">
    <property type="entry name" value="MW0975(SA0943)-like"/>
    <property type="match status" value="1"/>
</dbReference>
<evidence type="ECO:0000256" key="1">
    <source>
        <dbReference type="SAM" id="Coils"/>
    </source>
</evidence>